<dbReference type="Pfam" id="PF07562">
    <property type="entry name" value="NCD3G"/>
    <property type="match status" value="1"/>
</dbReference>
<keyword evidence="5 13" id="KW-0732">Signal</keyword>
<name>K7N621_MOUSE</name>
<dbReference type="MGI" id="MGI:1316730">
    <property type="gene designation" value="Vmn2r10"/>
</dbReference>
<dbReference type="FunFam" id="3.40.50.2300:FF:000024">
    <property type="entry name" value="Vomeronasal 2, receptor 73"/>
    <property type="match status" value="1"/>
</dbReference>
<evidence type="ECO:0000313" key="16">
    <source>
        <dbReference type="MGI" id="MGI:1316730"/>
    </source>
</evidence>
<reference evidence="15" key="3">
    <citation type="submission" date="2025-08" db="UniProtKB">
        <authorList>
            <consortium name="Ensembl"/>
        </authorList>
    </citation>
    <scope>IDENTIFICATION</scope>
    <source>
        <strain evidence="15">C57BL/6J</strain>
    </source>
</reference>
<evidence type="ECO:0000256" key="11">
    <source>
        <dbReference type="ARBA" id="ARBA00023224"/>
    </source>
</evidence>
<feature type="chain" id="PRO_5003908801" evidence="13">
    <location>
        <begin position="22"/>
        <end position="847"/>
    </location>
</feature>
<evidence type="ECO:0000259" key="14">
    <source>
        <dbReference type="PROSITE" id="PS50259"/>
    </source>
</evidence>
<dbReference type="PRINTS" id="PR01535">
    <property type="entry name" value="VOMERONASL2R"/>
</dbReference>
<dbReference type="OMA" id="VKKLWIM"/>
<dbReference type="GO" id="GO:0004930">
    <property type="term" value="F:G protein-coupled receptor activity"/>
    <property type="evidence" value="ECO:0000318"/>
    <property type="project" value="GO_Central"/>
</dbReference>
<comment type="subcellular location">
    <subcellularLocation>
        <location evidence="1">Cell membrane</location>
        <topology evidence="1">Multi-pass membrane protein</topology>
    </subcellularLocation>
</comment>
<dbReference type="PhylomeDB" id="K7N621"/>
<evidence type="ECO:0000256" key="8">
    <source>
        <dbReference type="ARBA" id="ARBA00023136"/>
    </source>
</evidence>
<keyword evidence="11" id="KW-0807">Transducer</keyword>
<dbReference type="AGR" id="MGI:1316730"/>
<keyword evidence="8 12" id="KW-0472">Membrane</keyword>
<feature type="transmembrane region" description="Helical" evidence="12">
    <location>
        <begin position="775"/>
        <end position="795"/>
    </location>
</feature>
<dbReference type="InterPro" id="IPR000337">
    <property type="entry name" value="GPCR_3"/>
</dbReference>
<gene>
    <name evidence="15 16" type="primary">Vmn2r10</name>
</gene>
<sequence>MKNLCVFTLSFFLLEFSLILCHLTEPICFWRINNNEDNDGDLRSDCGFFLAAVEGPTDDSYNISDLRIPARRYEFFLVMFFATDEINKNPYLLPNMSLIFPINHGQCEKTLGDLDKIYSEKNYTVEFTDYICVSFGTCFIALIGPSWKTSIKLSINSGTPRVFFGPFNPKLSDHDQFPYVHQVATKDTRLSHAMVSLMFHFTWIWIGMVISDDDQSIQFLSDMREEMQRHGICLAFVNMIPEDMQLYMTRATIYDKQIMESTAKVVMIYGEMNSTLEVSFRRWEDLSIRRIWITTSQWDVITNKNDFSLDFFQGTVTFAHHVGEIANFRNFLQTMNSEKYTVNISESRLGWNYFNCSISKNSNKKDHFTFNNTLEWTTLHKYDMVLSEEGYNLYNAVYAVAHTYHELVLQQVESQQMTVPKGTFTDCQQVSSMLKSRIFTNPVGELVNMKHRENQCTEYDIFIIWNFPQGLGLKVKIGSYLPCFQQSQQLHISEDLEWATGGSSVPPSLCSVTCTAGFRKIHQKQTADCCFDCDQCPENAVSNETVDMEQCMRCPDDKYANLEKTHCLQRAVSFLAYEDPLGMALGCTALSFSALTVLVLVTFVKYKDTPIVKANNRILSYILLISLVFCFLCSLLFIGHPNQATCILQQTTFGVFFTVAISTVLAKTITVLMAFKLTTPGRRMRGMLASGAPNIVIPICTLIQLVLCGIWLVTSPPFIDRDMQSEHGKTIIICNKGSVIAFHFVLGYLGALALGSFTVAFLARNLPDRFNEAKFLTFSMLVFCSVWITFLPVYHSTQGTVMVVVEVFSILASSAGLLGCIFLPKCCVLLRIQNSNFLHKYKHELHS</sequence>
<dbReference type="OrthoDB" id="5984008at2759"/>
<dbReference type="InterPro" id="IPR038550">
    <property type="entry name" value="GPCR_3_9-Cys_sf"/>
</dbReference>
<evidence type="ECO:0000313" key="17">
    <source>
        <dbReference type="Proteomes" id="UP000000589"/>
    </source>
</evidence>
<reference evidence="15 17" key="2">
    <citation type="journal article" date="2011" name="PLoS Biol.">
        <title>Modernizing reference genome assemblies.</title>
        <authorList>
            <person name="Church D.M."/>
            <person name="Schneider V.A."/>
            <person name="Graves T."/>
            <person name="Auger K."/>
            <person name="Cunningham F."/>
            <person name="Bouk N."/>
            <person name="Chen H.C."/>
            <person name="Agarwala R."/>
            <person name="McLaren W.M."/>
            <person name="Ritchie G.R."/>
            <person name="Albracht D."/>
            <person name="Kremitzki M."/>
            <person name="Rock S."/>
            <person name="Kotkiewicz H."/>
            <person name="Kremitzki C."/>
            <person name="Wollam A."/>
            <person name="Trani L."/>
            <person name="Fulton L."/>
            <person name="Fulton R."/>
            <person name="Matthews L."/>
            <person name="Whitehead S."/>
            <person name="Chow W."/>
            <person name="Torrance J."/>
            <person name="Dunn M."/>
            <person name="Harden G."/>
            <person name="Threadgold G."/>
            <person name="Wood J."/>
            <person name="Collins J."/>
            <person name="Heath P."/>
            <person name="Griffiths G."/>
            <person name="Pelan S."/>
            <person name="Grafham D."/>
            <person name="Eichler E.E."/>
            <person name="Weinstock G."/>
            <person name="Mardis E.R."/>
            <person name="Wilson R.K."/>
            <person name="Howe K."/>
            <person name="Flicek P."/>
            <person name="Hubbard T."/>
        </authorList>
    </citation>
    <scope>NUCLEOTIDE SEQUENCE [LARGE SCALE GENOMIC DNA]</scope>
    <source>
        <strain evidence="15 17">C57BL/6J</strain>
    </source>
</reference>
<evidence type="ECO:0000256" key="10">
    <source>
        <dbReference type="ARBA" id="ARBA00023180"/>
    </source>
</evidence>
<dbReference type="RNAct" id="K7N621">
    <property type="molecule type" value="protein"/>
</dbReference>
<dbReference type="PANTHER" id="PTHR24061:SF411">
    <property type="entry name" value="VOMERONASAL 2, RECEPTOR 10-RELATED"/>
    <property type="match status" value="1"/>
</dbReference>
<keyword evidence="10" id="KW-0325">Glycoprotein</keyword>
<dbReference type="PANTHER" id="PTHR24061">
    <property type="entry name" value="CALCIUM-SENSING RECEPTOR-RELATED"/>
    <property type="match status" value="1"/>
</dbReference>
<feature type="transmembrane region" description="Helical" evidence="12">
    <location>
        <begin position="739"/>
        <end position="763"/>
    </location>
</feature>
<dbReference type="Gene3D" id="3.40.50.2300">
    <property type="match status" value="2"/>
</dbReference>
<dbReference type="Pfam" id="PF01094">
    <property type="entry name" value="ANF_receptor"/>
    <property type="match status" value="1"/>
</dbReference>
<keyword evidence="4 12" id="KW-0812">Transmembrane</keyword>
<dbReference type="InParanoid" id="K7N621"/>
<keyword evidence="3" id="KW-1003">Cell membrane</keyword>
<dbReference type="Proteomes" id="UP000000589">
    <property type="component" value="Chromosome 5"/>
</dbReference>
<dbReference type="Gene3D" id="2.10.50.30">
    <property type="entry name" value="GPCR, family 3, nine cysteines domain"/>
    <property type="match status" value="1"/>
</dbReference>
<feature type="transmembrane region" description="Helical" evidence="12">
    <location>
        <begin position="695"/>
        <end position="719"/>
    </location>
</feature>
<dbReference type="ExpressionAtlas" id="K7N621">
    <property type="expression patterns" value="differential"/>
</dbReference>
<keyword evidence="7" id="KW-0297">G-protein coupled receptor</keyword>
<dbReference type="BioGRID-ORCS" id="22307">
    <property type="hits" value="3 hits in 51 CRISPR screens"/>
</dbReference>
<evidence type="ECO:0000313" key="15">
    <source>
        <dbReference type="Ensembl" id="ENSMUSP00000078162.4"/>
    </source>
</evidence>
<keyword evidence="9" id="KW-0675">Receptor</keyword>
<feature type="transmembrane region" description="Helical" evidence="12">
    <location>
        <begin position="801"/>
        <end position="823"/>
    </location>
</feature>
<organism evidence="15 17">
    <name type="scientific">Mus musculus</name>
    <name type="common">Mouse</name>
    <dbReference type="NCBI Taxonomy" id="10090"/>
    <lineage>
        <taxon>Eukaryota</taxon>
        <taxon>Metazoa</taxon>
        <taxon>Chordata</taxon>
        <taxon>Craniata</taxon>
        <taxon>Vertebrata</taxon>
        <taxon>Euteleostomi</taxon>
        <taxon>Mammalia</taxon>
        <taxon>Eutheria</taxon>
        <taxon>Euarchontoglires</taxon>
        <taxon>Glires</taxon>
        <taxon>Rodentia</taxon>
        <taxon>Myomorpha</taxon>
        <taxon>Muroidea</taxon>
        <taxon>Muridae</taxon>
        <taxon>Murinae</taxon>
        <taxon>Mus</taxon>
        <taxon>Mus</taxon>
    </lineage>
</organism>
<dbReference type="GeneID" id="22307"/>
<dbReference type="InterPro" id="IPR001828">
    <property type="entry name" value="ANF_lig-bd_rcpt"/>
</dbReference>
<evidence type="ECO:0000256" key="2">
    <source>
        <dbReference type="ARBA" id="ARBA00007242"/>
    </source>
</evidence>
<dbReference type="CDD" id="cd15283">
    <property type="entry name" value="7tmC_V2R_pheromone"/>
    <property type="match status" value="1"/>
</dbReference>
<evidence type="ECO:0000256" key="13">
    <source>
        <dbReference type="SAM" id="SignalP"/>
    </source>
</evidence>
<dbReference type="InterPro" id="IPR004073">
    <property type="entry name" value="GPCR_3_vmron_rcpt_2"/>
</dbReference>
<feature type="signal peptide" evidence="13">
    <location>
        <begin position="1"/>
        <end position="21"/>
    </location>
</feature>
<feature type="transmembrane region" description="Helical" evidence="12">
    <location>
        <begin position="651"/>
        <end position="675"/>
    </location>
</feature>
<reference evidence="15 17" key="1">
    <citation type="journal article" date="2009" name="PLoS Biol.">
        <title>Lineage-specific biology revealed by a finished genome assembly of the mouse.</title>
        <authorList>
            <consortium name="Mouse Genome Sequencing Consortium"/>
            <person name="Church D.M."/>
            <person name="Goodstadt L."/>
            <person name="Hillier L.W."/>
            <person name="Zody M.C."/>
            <person name="Goldstein S."/>
            <person name="She X."/>
            <person name="Bult C.J."/>
            <person name="Agarwala R."/>
            <person name="Cherry J.L."/>
            <person name="DiCuccio M."/>
            <person name="Hlavina W."/>
            <person name="Kapustin Y."/>
            <person name="Meric P."/>
            <person name="Maglott D."/>
            <person name="Birtle Z."/>
            <person name="Marques A.C."/>
            <person name="Graves T."/>
            <person name="Zhou S."/>
            <person name="Teague B."/>
            <person name="Potamousis K."/>
            <person name="Churas C."/>
            <person name="Place M."/>
            <person name="Herschleb J."/>
            <person name="Runnheim R."/>
            <person name="Forrest D."/>
            <person name="Amos-Landgraf J."/>
            <person name="Schwartz D.C."/>
            <person name="Cheng Z."/>
            <person name="Lindblad-Toh K."/>
            <person name="Eichler E.E."/>
            <person name="Ponting C.P."/>
        </authorList>
    </citation>
    <scope>NUCLEOTIDE SEQUENCE [LARGE SCALE GENOMIC DNA]</scope>
    <source>
        <strain evidence="15 17">C57BL/6J</strain>
    </source>
</reference>
<evidence type="ECO:0000256" key="1">
    <source>
        <dbReference type="ARBA" id="ARBA00004651"/>
    </source>
</evidence>
<dbReference type="GO" id="GO:0005886">
    <property type="term" value="C:plasma membrane"/>
    <property type="evidence" value="ECO:0000318"/>
    <property type="project" value="GO_Central"/>
</dbReference>
<dbReference type="VEuPathDB" id="HostDB:ENSMUSG00000067010"/>
<dbReference type="InterPro" id="IPR017978">
    <property type="entry name" value="GPCR_3_C"/>
</dbReference>
<dbReference type="SUPFAM" id="SSF53822">
    <property type="entry name" value="Periplasmic binding protein-like I"/>
    <property type="match status" value="1"/>
</dbReference>
<evidence type="ECO:0000256" key="9">
    <source>
        <dbReference type="ARBA" id="ARBA00023170"/>
    </source>
</evidence>
<dbReference type="InterPro" id="IPR011500">
    <property type="entry name" value="GPCR_3_9-Cys_dom"/>
</dbReference>
<dbReference type="PaxDb" id="10090-ENSMUSP00000078162"/>
<dbReference type="UCSC" id="uc009vdh.1">
    <property type="organism name" value="mouse"/>
</dbReference>
<keyword evidence="6 12" id="KW-1133">Transmembrane helix</keyword>
<proteinExistence type="inferred from homology"/>
<dbReference type="GeneTree" id="ENSGT00950000183069"/>
<dbReference type="eggNOG" id="KOG1056">
    <property type="taxonomic scope" value="Eukaryota"/>
</dbReference>
<dbReference type="Pfam" id="PF00003">
    <property type="entry name" value="7tm_3"/>
    <property type="match status" value="1"/>
</dbReference>
<evidence type="ECO:0000256" key="4">
    <source>
        <dbReference type="ARBA" id="ARBA00022692"/>
    </source>
</evidence>
<evidence type="ECO:0000256" key="6">
    <source>
        <dbReference type="ARBA" id="ARBA00022989"/>
    </source>
</evidence>
<dbReference type="DNASU" id="22307"/>
<dbReference type="Bgee" id="ENSMUSG00000067010">
    <property type="expression patterns" value="Expressed in mesodermal cell in embryo and 5 other cell types or tissues"/>
</dbReference>
<evidence type="ECO:0000256" key="7">
    <source>
        <dbReference type="ARBA" id="ARBA00023040"/>
    </source>
</evidence>
<dbReference type="jPOST" id="K7N621"/>
<dbReference type="CDD" id="cd06365">
    <property type="entry name" value="PBP1_pheromone_receptor"/>
    <property type="match status" value="1"/>
</dbReference>
<dbReference type="Ensembl" id="ENSMUST00000079163.5">
    <property type="protein sequence ID" value="ENSMUSP00000078162.4"/>
    <property type="gene ID" value="ENSMUSG00000067010.5"/>
</dbReference>
<evidence type="ECO:0000256" key="12">
    <source>
        <dbReference type="SAM" id="Phobius"/>
    </source>
</evidence>
<dbReference type="RefSeq" id="NP_033517.3">
    <property type="nucleotide sequence ID" value="NM_009491.4"/>
</dbReference>
<dbReference type="AlphaFoldDB" id="K7N621"/>
<feature type="domain" description="G-protein coupled receptors family 3 profile" evidence="14">
    <location>
        <begin position="581"/>
        <end position="845"/>
    </location>
</feature>
<dbReference type="InterPro" id="IPR000068">
    <property type="entry name" value="GPCR_3_Ca_sens_rcpt-rel"/>
</dbReference>
<feature type="transmembrane region" description="Helical" evidence="12">
    <location>
        <begin position="618"/>
        <end position="639"/>
    </location>
</feature>
<accession>K7N621</accession>
<comment type="similarity">
    <text evidence="2">Belongs to the G-protein coupled receptor 3 family.</text>
</comment>
<dbReference type="InterPro" id="IPR028082">
    <property type="entry name" value="Peripla_BP_I"/>
</dbReference>
<evidence type="ECO:0000256" key="3">
    <source>
        <dbReference type="ARBA" id="ARBA00022475"/>
    </source>
</evidence>
<feature type="transmembrane region" description="Helical" evidence="12">
    <location>
        <begin position="581"/>
        <end position="606"/>
    </location>
</feature>
<dbReference type="FunFam" id="2.10.50.30:FF:000002">
    <property type="entry name" value="Vomeronasal 2 receptor, h1"/>
    <property type="match status" value="1"/>
</dbReference>
<dbReference type="PRINTS" id="PR00248">
    <property type="entry name" value="GPCRMGR"/>
</dbReference>
<dbReference type="CTD" id="22307"/>
<dbReference type="HOGENOM" id="CLU_005389_5_0_1"/>
<dbReference type="GlyGen" id="K7N621">
    <property type="glycosylation" value="1 site"/>
</dbReference>
<dbReference type="SMR" id="K7N621"/>
<reference evidence="15" key="4">
    <citation type="submission" date="2025-09" db="UniProtKB">
        <authorList>
            <consortium name="Ensembl"/>
        </authorList>
    </citation>
    <scope>IDENTIFICATION</scope>
    <source>
        <strain evidence="15">C57BL/6J</strain>
    </source>
</reference>
<keyword evidence="17" id="KW-1185">Reference proteome</keyword>
<dbReference type="PROSITE" id="PS50259">
    <property type="entry name" value="G_PROTEIN_RECEP_F3_4"/>
    <property type="match status" value="1"/>
</dbReference>
<evidence type="ECO:0000256" key="5">
    <source>
        <dbReference type="ARBA" id="ARBA00022729"/>
    </source>
</evidence>
<protein>
    <submittedName>
        <fullName evidence="15">Vomeronasal 2, receptor 10</fullName>
    </submittedName>
</protein>